<protein>
    <recommendedName>
        <fullName evidence="2">DUF1206 domain-containing protein</fullName>
    </recommendedName>
</protein>
<feature type="transmembrane region" description="Helical" evidence="1">
    <location>
        <begin position="143"/>
        <end position="168"/>
    </location>
</feature>
<keyword evidence="4" id="KW-1185">Reference proteome</keyword>
<feature type="transmembrane region" description="Helical" evidence="1">
    <location>
        <begin position="237"/>
        <end position="260"/>
    </location>
</feature>
<dbReference type="InterPro" id="IPR009597">
    <property type="entry name" value="DUF1206"/>
</dbReference>
<dbReference type="EMBL" id="JAMTCO010000015">
    <property type="protein sequence ID" value="MCP2273228.1"/>
    <property type="molecule type" value="Genomic_DNA"/>
</dbReference>
<evidence type="ECO:0000256" key="1">
    <source>
        <dbReference type="SAM" id="Phobius"/>
    </source>
</evidence>
<keyword evidence="1" id="KW-1133">Transmembrane helix</keyword>
<feature type="domain" description="DUF1206" evidence="2">
    <location>
        <begin position="196"/>
        <end position="262"/>
    </location>
</feature>
<keyword evidence="1" id="KW-0812">Transmembrane</keyword>
<name>A0ABT1IL22_9PSEU</name>
<feature type="domain" description="DUF1206" evidence="2">
    <location>
        <begin position="20"/>
        <end position="87"/>
    </location>
</feature>
<evidence type="ECO:0000313" key="4">
    <source>
        <dbReference type="Proteomes" id="UP001205185"/>
    </source>
</evidence>
<comment type="caution">
    <text evidence="3">The sequence shown here is derived from an EMBL/GenBank/DDBJ whole genome shotgun (WGS) entry which is preliminary data.</text>
</comment>
<feature type="transmembrane region" description="Helical" evidence="1">
    <location>
        <begin position="105"/>
        <end position="123"/>
    </location>
</feature>
<dbReference type="Pfam" id="PF06724">
    <property type="entry name" value="DUF1206"/>
    <property type="match status" value="3"/>
</dbReference>
<accession>A0ABT1IL22</accession>
<evidence type="ECO:0000259" key="2">
    <source>
        <dbReference type="Pfam" id="PF06724"/>
    </source>
</evidence>
<organism evidence="3 4">
    <name type="scientific">Actinokineospora diospyrosa</name>
    <dbReference type="NCBI Taxonomy" id="103728"/>
    <lineage>
        <taxon>Bacteria</taxon>
        <taxon>Bacillati</taxon>
        <taxon>Actinomycetota</taxon>
        <taxon>Actinomycetes</taxon>
        <taxon>Pseudonocardiales</taxon>
        <taxon>Pseudonocardiaceae</taxon>
        <taxon>Actinokineospora</taxon>
    </lineage>
</organism>
<dbReference type="Proteomes" id="UP001205185">
    <property type="component" value="Unassembled WGS sequence"/>
</dbReference>
<feature type="transmembrane region" description="Helical" evidence="1">
    <location>
        <begin position="196"/>
        <end position="217"/>
    </location>
</feature>
<reference evidence="3 4" key="1">
    <citation type="submission" date="2022-06" db="EMBL/GenBank/DDBJ databases">
        <title>Genomic Encyclopedia of Archaeal and Bacterial Type Strains, Phase II (KMG-II): from individual species to whole genera.</title>
        <authorList>
            <person name="Goeker M."/>
        </authorList>
    </citation>
    <scope>NUCLEOTIDE SEQUENCE [LARGE SCALE GENOMIC DNA]</scope>
    <source>
        <strain evidence="3 4">DSM 44255</strain>
    </source>
</reference>
<keyword evidence="1" id="KW-0472">Membrane</keyword>
<feature type="domain" description="DUF1206" evidence="2">
    <location>
        <begin position="103"/>
        <end position="172"/>
    </location>
</feature>
<proteinExistence type="predicted"/>
<dbReference type="RefSeq" id="WP_253890372.1">
    <property type="nucleotide sequence ID" value="NZ_BAAAVB010000019.1"/>
</dbReference>
<sequence length="267" mass="27589">MSTAVHTAHHNDAVKGLGRAGMACYGVVYVIVAYLALQVAFGGGGQEADQTGALQEIASTSFGAVVLWVLAVGLLAFGVWQLLMAAFSYKWHEEGRKRTFKRIGAAVRGFVGISLGIAAIRTATGSGTQSGDQKQKQMTAELMALPAGRVIVGLLALVVIGAGIASIVSGFRKSFMKDLETSQLPKSHWVERLGQVGYIAKGLGIAIVGVLLGFAALDANASEAGGLDSALRTLADQPFGTVLLVVVAAGFASFGIYAIAAAKAHRT</sequence>
<feature type="transmembrane region" description="Helical" evidence="1">
    <location>
        <begin position="61"/>
        <end position="84"/>
    </location>
</feature>
<feature type="transmembrane region" description="Helical" evidence="1">
    <location>
        <begin position="20"/>
        <end position="41"/>
    </location>
</feature>
<evidence type="ECO:0000313" key="3">
    <source>
        <dbReference type="EMBL" id="MCP2273228.1"/>
    </source>
</evidence>
<gene>
    <name evidence="3" type="ORF">LV75_005754</name>
</gene>